<reference evidence="2 3" key="1">
    <citation type="journal article" date="2019" name="Int. J. Syst. Evol. Microbiol.">
        <title>The Global Catalogue of Microorganisms (GCM) 10K type strain sequencing project: providing services to taxonomists for standard genome sequencing and annotation.</title>
        <authorList>
            <consortium name="The Broad Institute Genomics Platform"/>
            <consortium name="The Broad Institute Genome Sequencing Center for Infectious Disease"/>
            <person name="Wu L."/>
            <person name="Ma J."/>
        </authorList>
    </citation>
    <scope>NUCLEOTIDE SEQUENCE [LARGE SCALE GENOMIC DNA]</scope>
    <source>
        <strain evidence="2 3">JCM 15478</strain>
    </source>
</reference>
<proteinExistence type="predicted"/>
<dbReference type="RefSeq" id="WP_344531972.1">
    <property type="nucleotide sequence ID" value="NZ_BAAAPE010000013.1"/>
</dbReference>
<dbReference type="Proteomes" id="UP001500016">
    <property type="component" value="Unassembled WGS sequence"/>
</dbReference>
<accession>A0ABN2WEW3</accession>
<name>A0ABN2WEW3_9ACTN</name>
<feature type="region of interest" description="Disordered" evidence="1">
    <location>
        <begin position="1"/>
        <end position="22"/>
    </location>
</feature>
<gene>
    <name evidence="2" type="ORF">GCM10009801_54970</name>
</gene>
<comment type="caution">
    <text evidence="2">The sequence shown here is derived from an EMBL/GenBank/DDBJ whole genome shotgun (WGS) entry which is preliminary data.</text>
</comment>
<protein>
    <recommendedName>
        <fullName evidence="4">Tetratricopeptide repeat protein</fullName>
    </recommendedName>
</protein>
<keyword evidence="3" id="KW-1185">Reference proteome</keyword>
<sequence>MASSPSTSPGQHSRPNTAFRALRGRLSPGEFAAAVRRSAREIGEQVSCDARYIGRVEAGEIRCPNYAYERVFLHMFPGYSLADMGFAPREAVRGRAARVRGARAESGAPPQYPMRYADPAPPPRRSVAPDVPDAVSIANVTDITAFYDACDVADGFGHPEDLDLLGDPDPADTACAVEAANHPYRPESPEKHEESDVLRRAFMTGGPAALAAASLGGALAEAPPASAAAPAPAATRAGDSEARAVEQAVRRIRVLDDRHGGAGLYRRAGASLRAAYDLLDAGTRRQSVADRLHAGAGELAISVGWLAHDSGRYHDARSHYAEALATARVAGNPALEAHAFCNSAFLARDAGRPREAVRAAQAGQQAAKTLGSHQLLSLLALREAGGWAGLGDRPGCQQALSRAQQLFSRGTSDADPEWMTFFGEAELEGLEAQCWSALGDWERAAEHARRAVALQNPHFTRNKALFTAELAGDLAAQGHADEAAAAGSRALDFLGPVQSTRISRMLENAAGRLRAYRRDPSVAGFLARHAATA</sequence>
<evidence type="ECO:0000313" key="3">
    <source>
        <dbReference type="Proteomes" id="UP001500016"/>
    </source>
</evidence>
<dbReference type="Gene3D" id="1.25.40.10">
    <property type="entry name" value="Tetratricopeptide repeat domain"/>
    <property type="match status" value="1"/>
</dbReference>
<organism evidence="2 3">
    <name type="scientific">Streptomyces albiaxialis</name>
    <dbReference type="NCBI Taxonomy" id="329523"/>
    <lineage>
        <taxon>Bacteria</taxon>
        <taxon>Bacillati</taxon>
        <taxon>Actinomycetota</taxon>
        <taxon>Actinomycetes</taxon>
        <taxon>Kitasatosporales</taxon>
        <taxon>Streptomycetaceae</taxon>
        <taxon>Streptomyces</taxon>
    </lineage>
</organism>
<evidence type="ECO:0008006" key="4">
    <source>
        <dbReference type="Google" id="ProtNLM"/>
    </source>
</evidence>
<evidence type="ECO:0000313" key="2">
    <source>
        <dbReference type="EMBL" id="GAA2090199.1"/>
    </source>
</evidence>
<dbReference type="SUPFAM" id="SSF48452">
    <property type="entry name" value="TPR-like"/>
    <property type="match status" value="1"/>
</dbReference>
<dbReference type="EMBL" id="BAAAPE010000013">
    <property type="protein sequence ID" value="GAA2090199.1"/>
    <property type="molecule type" value="Genomic_DNA"/>
</dbReference>
<feature type="compositionally biased region" description="Polar residues" evidence="1">
    <location>
        <begin position="1"/>
        <end position="16"/>
    </location>
</feature>
<dbReference type="InterPro" id="IPR011990">
    <property type="entry name" value="TPR-like_helical_dom_sf"/>
</dbReference>
<evidence type="ECO:0000256" key="1">
    <source>
        <dbReference type="SAM" id="MobiDB-lite"/>
    </source>
</evidence>